<reference evidence="1" key="1">
    <citation type="journal article" date="2020" name="Stud. Mycol.">
        <title>101 Dothideomycetes genomes: a test case for predicting lifestyles and emergence of pathogens.</title>
        <authorList>
            <person name="Haridas S."/>
            <person name="Albert R."/>
            <person name="Binder M."/>
            <person name="Bloem J."/>
            <person name="Labutti K."/>
            <person name="Salamov A."/>
            <person name="Andreopoulos B."/>
            <person name="Baker S."/>
            <person name="Barry K."/>
            <person name="Bills G."/>
            <person name="Bluhm B."/>
            <person name="Cannon C."/>
            <person name="Castanera R."/>
            <person name="Culley D."/>
            <person name="Daum C."/>
            <person name="Ezra D."/>
            <person name="Gonzalez J."/>
            <person name="Henrissat B."/>
            <person name="Kuo A."/>
            <person name="Liang C."/>
            <person name="Lipzen A."/>
            <person name="Lutzoni F."/>
            <person name="Magnuson J."/>
            <person name="Mondo S."/>
            <person name="Nolan M."/>
            <person name="Ohm R."/>
            <person name="Pangilinan J."/>
            <person name="Park H.-J."/>
            <person name="Ramirez L."/>
            <person name="Alfaro M."/>
            <person name="Sun H."/>
            <person name="Tritt A."/>
            <person name="Yoshinaga Y."/>
            <person name="Zwiers L.-H."/>
            <person name="Turgeon B."/>
            <person name="Goodwin S."/>
            <person name="Spatafora J."/>
            <person name="Crous P."/>
            <person name="Grigoriev I."/>
        </authorList>
    </citation>
    <scope>NUCLEOTIDE SEQUENCE</scope>
    <source>
        <strain evidence="1">CBS 125425</strain>
    </source>
</reference>
<comment type="caution">
    <text evidence="1">The sequence shown here is derived from an EMBL/GenBank/DDBJ whole genome shotgun (WGS) entry which is preliminary data.</text>
</comment>
<dbReference type="AlphaFoldDB" id="A0A9P4R8N7"/>
<sequence length="161" mass="17669">MFPTSSQLHTQSHKMPRIIRSITRAPGRQLSTKPNPVRLPALPATPNFATSLLEPTLLMPTPQLTKTTQCKTSFWHRVVYGNPDPNGETKAALWPDETPKRKSFVQAVLYGVEDPDTFDYSKSLRGDGQLEGDVKTVAPHAVKEAAQKVKGCTESNGTTGK</sequence>
<dbReference type="EMBL" id="ML996109">
    <property type="protein sequence ID" value="KAF2738486.1"/>
    <property type="molecule type" value="Genomic_DNA"/>
</dbReference>
<keyword evidence="2" id="KW-1185">Reference proteome</keyword>
<organism evidence="1 2">
    <name type="scientific">Polyplosphaeria fusca</name>
    <dbReference type="NCBI Taxonomy" id="682080"/>
    <lineage>
        <taxon>Eukaryota</taxon>
        <taxon>Fungi</taxon>
        <taxon>Dikarya</taxon>
        <taxon>Ascomycota</taxon>
        <taxon>Pezizomycotina</taxon>
        <taxon>Dothideomycetes</taxon>
        <taxon>Pleosporomycetidae</taxon>
        <taxon>Pleosporales</taxon>
        <taxon>Tetraplosphaeriaceae</taxon>
        <taxon>Polyplosphaeria</taxon>
    </lineage>
</organism>
<evidence type="ECO:0000313" key="1">
    <source>
        <dbReference type="EMBL" id="KAF2738486.1"/>
    </source>
</evidence>
<dbReference type="Proteomes" id="UP000799444">
    <property type="component" value="Unassembled WGS sequence"/>
</dbReference>
<proteinExistence type="predicted"/>
<evidence type="ECO:0000313" key="2">
    <source>
        <dbReference type="Proteomes" id="UP000799444"/>
    </source>
</evidence>
<protein>
    <submittedName>
        <fullName evidence="1">Uncharacterized protein</fullName>
    </submittedName>
</protein>
<name>A0A9P4R8N7_9PLEO</name>
<accession>A0A9P4R8N7</accession>
<gene>
    <name evidence="1" type="ORF">EJ04DRAFT_520429</name>
</gene>